<organism evidence="2 3">
    <name type="scientific">Microbaculum marinisediminis</name>
    <dbReference type="NCBI Taxonomy" id="2931392"/>
    <lineage>
        <taxon>Bacteria</taxon>
        <taxon>Pseudomonadati</taxon>
        <taxon>Pseudomonadota</taxon>
        <taxon>Alphaproteobacteria</taxon>
        <taxon>Hyphomicrobiales</taxon>
        <taxon>Tepidamorphaceae</taxon>
        <taxon>Microbaculum</taxon>
    </lineage>
</organism>
<keyword evidence="1" id="KW-1133">Transmembrane helix</keyword>
<gene>
    <name evidence="2" type="ORF">MUB46_03870</name>
</gene>
<protein>
    <submittedName>
        <fullName evidence="2">AbrB family transcriptional regulator</fullName>
    </submittedName>
</protein>
<keyword evidence="3" id="KW-1185">Reference proteome</keyword>
<evidence type="ECO:0000313" key="2">
    <source>
        <dbReference type="EMBL" id="MCT8970989.1"/>
    </source>
</evidence>
<dbReference type="EMBL" id="JALIDZ010000002">
    <property type="protein sequence ID" value="MCT8970989.1"/>
    <property type="molecule type" value="Genomic_DNA"/>
</dbReference>
<comment type="caution">
    <text evidence="2">The sequence shown here is derived from an EMBL/GenBank/DDBJ whole genome shotgun (WGS) entry which is preliminary data.</text>
</comment>
<keyword evidence="1" id="KW-0472">Membrane</keyword>
<dbReference type="AlphaFoldDB" id="A0AAW5QU28"/>
<proteinExistence type="predicted"/>
<feature type="transmembrane region" description="Helical" evidence="1">
    <location>
        <begin position="34"/>
        <end position="52"/>
    </location>
</feature>
<dbReference type="GO" id="GO:0010468">
    <property type="term" value="P:regulation of gene expression"/>
    <property type="evidence" value="ECO:0007669"/>
    <property type="project" value="InterPro"/>
</dbReference>
<feature type="transmembrane region" description="Helical" evidence="1">
    <location>
        <begin position="64"/>
        <end position="86"/>
    </location>
</feature>
<feature type="transmembrane region" description="Helical" evidence="1">
    <location>
        <begin position="195"/>
        <end position="212"/>
    </location>
</feature>
<dbReference type="InterPro" id="IPR017516">
    <property type="entry name" value="AbrB_dup"/>
</dbReference>
<feature type="transmembrane region" description="Helical" evidence="1">
    <location>
        <begin position="7"/>
        <end position="28"/>
    </location>
</feature>
<feature type="transmembrane region" description="Helical" evidence="1">
    <location>
        <begin position="272"/>
        <end position="295"/>
    </location>
</feature>
<dbReference type="PANTHER" id="PTHR38457">
    <property type="entry name" value="REGULATOR ABRB-RELATED"/>
    <property type="match status" value="1"/>
</dbReference>
<dbReference type="GO" id="GO:0016020">
    <property type="term" value="C:membrane"/>
    <property type="evidence" value="ECO:0007669"/>
    <property type="project" value="InterPro"/>
</dbReference>
<feature type="transmembrane region" description="Helical" evidence="1">
    <location>
        <begin position="315"/>
        <end position="348"/>
    </location>
</feature>
<evidence type="ECO:0000256" key="1">
    <source>
        <dbReference type="SAM" id="Phobius"/>
    </source>
</evidence>
<reference evidence="2 3" key="1">
    <citation type="submission" date="2022-04" db="EMBL/GenBank/DDBJ databases">
        <authorList>
            <person name="Ye Y.-Q."/>
            <person name="Du Z.-J."/>
        </authorList>
    </citation>
    <scope>NUCLEOTIDE SEQUENCE [LARGE SCALE GENOMIC DNA]</scope>
    <source>
        <strain evidence="2 3">A6E488</strain>
    </source>
</reference>
<feature type="transmembrane region" description="Helical" evidence="1">
    <location>
        <begin position="92"/>
        <end position="111"/>
    </location>
</feature>
<dbReference type="PANTHER" id="PTHR38457:SF1">
    <property type="entry name" value="REGULATOR ABRB-RELATED"/>
    <property type="match status" value="1"/>
</dbReference>
<dbReference type="InterPro" id="IPR007820">
    <property type="entry name" value="AbrB_fam"/>
</dbReference>
<dbReference type="NCBIfam" id="TIGR03082">
    <property type="entry name" value="Gneg_AbrB_dup"/>
    <property type="match status" value="1"/>
</dbReference>
<accession>A0AAW5QU28</accession>
<dbReference type="RefSeq" id="WP_261614566.1">
    <property type="nucleotide sequence ID" value="NZ_JALIDZ010000002.1"/>
</dbReference>
<keyword evidence="1" id="KW-0812">Transmembrane</keyword>
<dbReference type="Pfam" id="PF05145">
    <property type="entry name" value="AbrB"/>
    <property type="match status" value="1"/>
</dbReference>
<evidence type="ECO:0000313" key="3">
    <source>
        <dbReference type="Proteomes" id="UP001320898"/>
    </source>
</evidence>
<name>A0AAW5QU28_9HYPH</name>
<dbReference type="PIRSF" id="PIRSF038991">
    <property type="entry name" value="Protein_AbrB"/>
    <property type="match status" value="1"/>
</dbReference>
<feature type="transmembrane region" description="Helical" evidence="1">
    <location>
        <begin position="241"/>
        <end position="260"/>
    </location>
</feature>
<dbReference type="Proteomes" id="UP001320898">
    <property type="component" value="Unassembled WGS sequence"/>
</dbReference>
<feature type="transmembrane region" description="Helical" evidence="1">
    <location>
        <begin position="153"/>
        <end position="174"/>
    </location>
</feature>
<sequence>MAATGHLIVSVKTLATVAVGATAGWTAFEAGLPLPWMMGPMLVVGLIGIAGIQLNGHGVHVPMWLRTTMVPIIGVMLGSGFTPAVVAGMREWWITLSALVVYIVVTSGLVYQFYRRVYRFDPATSYFASIPGGLIDMAIIGEGQGGDARTISLIHFSRILISVIALPFLMRHIYSPTGPASLVPGGSATMELRDLVLLGGCAVIGYFGGRLIRLPGAQISGPLALSAILHATEITVASPPVWLIIFAQIVVGSALGARFAGVSIKAAGKLMVAAIFATMIMFSMTVAAAFSLSQFVDEPLAALILAYAPGGVTEMSLIALSLNIGVAFITSHHIARIALSIGLMPFLWRHVVSKRVGKA</sequence>